<dbReference type="PANTHER" id="PTHR21297">
    <property type="entry name" value="DNA-DIRECTED RNA POLYMERASE II"/>
    <property type="match status" value="1"/>
</dbReference>
<dbReference type="InterPro" id="IPR011990">
    <property type="entry name" value="TPR-like_helical_dom_sf"/>
</dbReference>
<comment type="subcellular location">
    <subcellularLocation>
        <location evidence="1">Nucleus</location>
    </subcellularLocation>
</comment>
<evidence type="ECO:0000313" key="7">
    <source>
        <dbReference type="Proteomes" id="UP000712600"/>
    </source>
</evidence>
<reference evidence="6" key="1">
    <citation type="submission" date="2019-12" db="EMBL/GenBank/DDBJ databases">
        <title>Genome sequencing and annotation of Brassica cretica.</title>
        <authorList>
            <person name="Studholme D.J."/>
            <person name="Sarris P."/>
        </authorList>
    </citation>
    <scope>NUCLEOTIDE SEQUENCE</scope>
    <source>
        <strain evidence="6">PFS-109/04</strain>
        <tissue evidence="6">Leaf</tissue>
    </source>
</reference>
<evidence type="ECO:0000256" key="2">
    <source>
        <dbReference type="ARBA" id="ARBA00023242"/>
    </source>
</evidence>
<accession>A0A8S9Q094</accession>
<evidence type="ECO:0000259" key="5">
    <source>
        <dbReference type="SMART" id="SM00657"/>
    </source>
</evidence>
<sequence>MELNDRIVCSPWTRITCLETSPDVNPTDVTFLSLLHACSHVKLINKGQELLKTMQNVHGIEPKTVHYAMIATLNAMIEVNPDKVPLVKMLFGYEMFVVSLRSNCRRFKRWDAQSRGVFSSHGWLGTGSFRPPRGSSLYRRIQSRHLSSSSSMADLKSTFLNVYSTLKSDLLHDPSFEFTDASRLWVEKMLDYNVPGGKLNRGLSVVDSFKLLKEGEDLTEEEVFLSCALGWCIEWTCHLRRLLLTLSSSLPSSRSSALVMSEKGGKGFKSSLKSSYGSGKDDNATKSKKTRKVQFDPQGPRESKYTFLQESDDQIQGSSAKGGKGSKGRKSALSKESQPLELKTDKELPENAKCLMDCEAFEILQGIKEQMAVLSEDPSVKLPVSFDRGLEYVKYGRCYMNPQSVRQILEPLKKHGVSESEMCVIANVCPESIDEVFAFLPSMKGRKDKITEPLEEALMKLSKLKRSA</sequence>
<dbReference type="GO" id="GO:0005634">
    <property type="term" value="C:nucleus"/>
    <property type="evidence" value="ECO:0007669"/>
    <property type="project" value="UniProtKB-SubCell"/>
</dbReference>
<comment type="similarity">
    <text evidence="3">Belongs to the eukaryotic RPB4 RNA polymerase subunit family.</text>
</comment>
<dbReference type="Proteomes" id="UP000712600">
    <property type="component" value="Unassembled WGS sequence"/>
</dbReference>
<proteinExistence type="inferred from homology"/>
<dbReference type="Pfam" id="PF03874">
    <property type="entry name" value="RNA_pol_Rpb4"/>
    <property type="match status" value="1"/>
</dbReference>
<dbReference type="GO" id="GO:0030880">
    <property type="term" value="C:RNA polymerase complex"/>
    <property type="evidence" value="ECO:0007669"/>
    <property type="project" value="InterPro"/>
</dbReference>
<protein>
    <recommendedName>
        <fullName evidence="5">RNA polymerase Rpb4/RPC9 core domain-containing protein</fullName>
    </recommendedName>
</protein>
<dbReference type="SUPFAM" id="SSF48576">
    <property type="entry name" value="Terpenoid synthases"/>
    <property type="match status" value="1"/>
</dbReference>
<dbReference type="EMBL" id="QGKX02001290">
    <property type="protein sequence ID" value="KAF3535597.1"/>
    <property type="molecule type" value="Genomic_DNA"/>
</dbReference>
<dbReference type="Gene3D" id="1.20.1250.40">
    <property type="match status" value="1"/>
</dbReference>
<gene>
    <name evidence="6" type="ORF">F2Q69_00024147</name>
</gene>
<dbReference type="InterPro" id="IPR010997">
    <property type="entry name" value="HRDC-like_sf"/>
</dbReference>
<comment type="caution">
    <text evidence="6">The sequence shown here is derived from an EMBL/GenBank/DDBJ whole genome shotgun (WGS) entry which is preliminary data.</text>
</comment>
<dbReference type="GO" id="GO:0000166">
    <property type="term" value="F:nucleotide binding"/>
    <property type="evidence" value="ECO:0007669"/>
    <property type="project" value="InterPro"/>
</dbReference>
<feature type="region of interest" description="Disordered" evidence="4">
    <location>
        <begin position="264"/>
        <end position="345"/>
    </location>
</feature>
<organism evidence="6 7">
    <name type="scientific">Brassica cretica</name>
    <name type="common">Mustard</name>
    <dbReference type="NCBI Taxonomy" id="69181"/>
    <lineage>
        <taxon>Eukaryota</taxon>
        <taxon>Viridiplantae</taxon>
        <taxon>Streptophyta</taxon>
        <taxon>Embryophyta</taxon>
        <taxon>Tracheophyta</taxon>
        <taxon>Spermatophyta</taxon>
        <taxon>Magnoliopsida</taxon>
        <taxon>eudicotyledons</taxon>
        <taxon>Gunneridae</taxon>
        <taxon>Pentapetalae</taxon>
        <taxon>rosids</taxon>
        <taxon>malvids</taxon>
        <taxon>Brassicales</taxon>
        <taxon>Brassicaceae</taxon>
        <taxon>Brassiceae</taxon>
        <taxon>Brassica</taxon>
    </lineage>
</organism>
<evidence type="ECO:0000256" key="4">
    <source>
        <dbReference type="SAM" id="MobiDB-lite"/>
    </source>
</evidence>
<keyword evidence="2" id="KW-0539">Nucleus</keyword>
<dbReference type="InterPro" id="IPR008949">
    <property type="entry name" value="Isoprenoid_synthase_dom_sf"/>
</dbReference>
<evidence type="ECO:0000256" key="3">
    <source>
        <dbReference type="ARBA" id="ARBA00025724"/>
    </source>
</evidence>
<name>A0A8S9Q094_BRACR</name>
<dbReference type="InterPro" id="IPR038324">
    <property type="entry name" value="Rpb4/RPC9_sf"/>
</dbReference>
<feature type="domain" description="RNA polymerase Rpb4/RPC9 core" evidence="5">
    <location>
        <begin position="347"/>
        <end position="468"/>
    </location>
</feature>
<dbReference type="InterPro" id="IPR005574">
    <property type="entry name" value="Rpb4/RPC9"/>
</dbReference>
<dbReference type="Gene3D" id="1.10.600.10">
    <property type="entry name" value="Farnesyl Diphosphate Synthase"/>
    <property type="match status" value="1"/>
</dbReference>
<feature type="compositionally biased region" description="Low complexity" evidence="4">
    <location>
        <begin position="268"/>
        <end position="278"/>
    </location>
</feature>
<dbReference type="SMART" id="SM00657">
    <property type="entry name" value="RPOL4c"/>
    <property type="match status" value="1"/>
</dbReference>
<dbReference type="InterPro" id="IPR045222">
    <property type="entry name" value="Rpb4-like"/>
</dbReference>
<evidence type="ECO:0000256" key="1">
    <source>
        <dbReference type="ARBA" id="ARBA00004123"/>
    </source>
</evidence>
<dbReference type="Gene3D" id="1.25.40.10">
    <property type="entry name" value="Tetratricopeptide repeat domain"/>
    <property type="match status" value="1"/>
</dbReference>
<dbReference type="SUPFAM" id="SSF47819">
    <property type="entry name" value="HRDC-like"/>
    <property type="match status" value="1"/>
</dbReference>
<dbReference type="AlphaFoldDB" id="A0A8S9Q094"/>
<evidence type="ECO:0000313" key="6">
    <source>
        <dbReference type="EMBL" id="KAF3535597.1"/>
    </source>
</evidence>
<dbReference type="GO" id="GO:0006352">
    <property type="term" value="P:DNA-templated transcription initiation"/>
    <property type="evidence" value="ECO:0007669"/>
    <property type="project" value="InterPro"/>
</dbReference>
<dbReference type="InterPro" id="IPR006590">
    <property type="entry name" value="RNA_pol_Rpb4/RPC9_core"/>
</dbReference>